<dbReference type="KEGG" id="ptai:ICN73_13695"/>
<keyword evidence="2" id="KW-1185">Reference proteome</keyword>
<dbReference type="AlphaFoldDB" id="A0A7L9G969"/>
<protein>
    <submittedName>
        <fullName evidence="1">Uncharacterized protein</fullName>
    </submittedName>
</protein>
<reference evidence="1" key="1">
    <citation type="submission" date="2020-09" db="EMBL/GenBank/DDBJ databases">
        <title>Complete genome sequence of Pseudomonas taiwanensis CC, a plant growth-promoting and biotite-weathering strain.</title>
        <authorList>
            <person name="Cheng C."/>
        </authorList>
    </citation>
    <scope>NUCLEOTIDE SEQUENCE [LARGE SCALE GENOMIC DNA]</scope>
    <source>
        <strain evidence="1">WRS8</strain>
    </source>
</reference>
<dbReference type="EMBL" id="CP062699">
    <property type="protein sequence ID" value="QOJ88956.1"/>
    <property type="molecule type" value="Genomic_DNA"/>
</dbReference>
<dbReference type="Proteomes" id="UP000593847">
    <property type="component" value="Chromosome"/>
</dbReference>
<proteinExistence type="predicted"/>
<dbReference type="RefSeq" id="WP_014754086.1">
    <property type="nucleotide sequence ID" value="NZ_CP062699.1"/>
</dbReference>
<evidence type="ECO:0000313" key="1">
    <source>
        <dbReference type="EMBL" id="QOJ88956.1"/>
    </source>
</evidence>
<name>A0A7L9G969_9PSED</name>
<sequence length="943" mass="103782">MASNSKDDLLAELSKGDAMHGWGAMLSIGRDRFNQLLQDRFVEAFATQDFIVPFSGEYYADNNTEKVVFANIMFGPPQVSFRAASGRSARVKLSMELIAGRCSMIAEYPGEPAFLRRSHVLQPGMGFRFEVTVDLQVVRSRNADKGQLVIDWSTVSDPVCNLAPTPNAESTMGAYLLRQLGPQLRNWALPVVTIEFHFGYSALSVVDFTVVAQKAPEGGGSGSSPADDGAVVLLMQLRGALKWGYAPAGWLYLLPSSGAGKGNYGASLLVSKAWAPLMAKFATDVLSQVVLPQKHEIAMSEEYKQHDTILFGDITPGKDARILQPALSSLGASRDKQFTLTGTAPSEWSVRNLTYPRACGDMVAGRYTASAIDKFASDSQVVLVTAKLTNSPDSEVRTALVVESSEALAISPRVVLWNKGDPALTLTASDGEGISWALEDGTTDGFEAIPEDPRSVRYTPSAKDEKVPVELLRIKVSRGADSGYATVVMIKYSMMLQLEPFHVSQMPPSGTQDFALLDYKADSWMLFGKGTLKDGVYTAPGAEPGGPGEVSVVVGVAYGLGGLAVIEHGRNSVQQMATQQERWKALNRFEVLRNNSNRNKVLANGLQQVGIDVLIETNSFEGANGTVWDPVSDQELSTLQLLYEDGSPVYVLPAGADGLDPDELPEEAADQKWAVTKRRNVRYDYFPVSAVQAEQDSLLAPIDARRTVTFFVNALEAEVRKFKAKFQDHNNGWHYSDLKEGAPGVLELQGVQVSPPNIDDYKFEPKRVYTHDGSNHSNGDFFNYWHYTTDYWVLRAPGLEFVRARLAYASMMKWESELIDETYCSYTGFAFIPRRDPDSVSPPSGITYGAELELLVHEEKVKFEGLDYGFKNHESVSTGTLLLSLDRVPNLKYWVDTEHTEYRKVLDRPLLVTLTDNYGNAHHLRITFKGGVDSRNQLVLEGQ</sequence>
<gene>
    <name evidence="1" type="ORF">ICN73_13695</name>
</gene>
<accession>A0A7L9G969</accession>
<evidence type="ECO:0000313" key="2">
    <source>
        <dbReference type="Proteomes" id="UP000593847"/>
    </source>
</evidence>
<organism evidence="1 2">
    <name type="scientific">Pseudomonas taiwanensis</name>
    <dbReference type="NCBI Taxonomy" id="470150"/>
    <lineage>
        <taxon>Bacteria</taxon>
        <taxon>Pseudomonadati</taxon>
        <taxon>Pseudomonadota</taxon>
        <taxon>Gammaproteobacteria</taxon>
        <taxon>Pseudomonadales</taxon>
        <taxon>Pseudomonadaceae</taxon>
        <taxon>Pseudomonas</taxon>
    </lineage>
</organism>